<name>A0A264VWP9_PRORE</name>
<reference evidence="1 2" key="1">
    <citation type="submission" date="2017-07" db="EMBL/GenBank/DDBJ databases">
        <title>blaIMP-27 on transferable plasmids in Proteus mirabilis and Providencia rettgeri.</title>
        <authorList>
            <person name="Potter R."/>
        </authorList>
    </citation>
    <scope>NUCLEOTIDE SEQUENCE [LARGE SCALE GENOMIC DNA]</scope>
    <source>
        <strain evidence="1 2">PR1</strain>
    </source>
</reference>
<proteinExistence type="predicted"/>
<evidence type="ECO:0000313" key="1">
    <source>
        <dbReference type="EMBL" id="OZS75734.1"/>
    </source>
</evidence>
<sequence length="145" mass="16543">MNNKFEAIEKASKGEITVEMRPVYIINGAKRAYLSERSALNKLSSIVAEREVRKKGFETNYEDIPVTLEDGTTAVKRGEPTEYFMGVKEGILIALHEHLKKEKQIIKLQEEYAKAVVDHSLLDDKVELLRQQLQAAIDNRKNLKS</sequence>
<evidence type="ECO:0000313" key="2">
    <source>
        <dbReference type="Proteomes" id="UP000216001"/>
    </source>
</evidence>
<gene>
    <name evidence="1" type="ORF">CHI95_05500</name>
</gene>
<dbReference type="AlphaFoldDB" id="A0A264VWP9"/>
<organism evidence="1 2">
    <name type="scientific">Providencia rettgeri</name>
    <dbReference type="NCBI Taxonomy" id="587"/>
    <lineage>
        <taxon>Bacteria</taxon>
        <taxon>Pseudomonadati</taxon>
        <taxon>Pseudomonadota</taxon>
        <taxon>Gammaproteobacteria</taxon>
        <taxon>Enterobacterales</taxon>
        <taxon>Morganellaceae</taxon>
        <taxon>Providencia</taxon>
    </lineage>
</organism>
<dbReference type="EMBL" id="NOWC01000004">
    <property type="protein sequence ID" value="OZS75734.1"/>
    <property type="molecule type" value="Genomic_DNA"/>
</dbReference>
<accession>A0A264VWP9</accession>
<dbReference type="RefSeq" id="WP_094961000.1">
    <property type="nucleotide sequence ID" value="NZ_NOWC01000004.1"/>
</dbReference>
<dbReference type="Proteomes" id="UP000216001">
    <property type="component" value="Unassembled WGS sequence"/>
</dbReference>
<protein>
    <submittedName>
        <fullName evidence="1">Uncharacterized protein</fullName>
    </submittedName>
</protein>
<comment type="caution">
    <text evidence="1">The sequence shown here is derived from an EMBL/GenBank/DDBJ whole genome shotgun (WGS) entry which is preliminary data.</text>
</comment>